<comment type="function">
    <text evidence="1">Involved in the catabolism of quinolinic acid (QA).</text>
</comment>
<dbReference type="InterPro" id="IPR027277">
    <property type="entry name" value="NadC/ModD"/>
</dbReference>
<evidence type="ECO:0000256" key="5">
    <source>
        <dbReference type="ARBA" id="ARBA00022642"/>
    </source>
</evidence>
<dbReference type="Gene3D" id="3.20.20.70">
    <property type="entry name" value="Aldolase class I"/>
    <property type="match status" value="1"/>
</dbReference>
<dbReference type="EMBL" id="QFOD01000007">
    <property type="protein sequence ID" value="PZP32928.1"/>
    <property type="molecule type" value="Genomic_DNA"/>
</dbReference>
<dbReference type="GO" id="GO:0004514">
    <property type="term" value="F:nicotinate-nucleotide diphosphorylase (carboxylating) activity"/>
    <property type="evidence" value="ECO:0007669"/>
    <property type="project" value="UniProtKB-EC"/>
</dbReference>
<keyword evidence="7 9" id="KW-0808">Transferase</keyword>
<evidence type="ECO:0000256" key="8">
    <source>
        <dbReference type="ARBA" id="ARBA00033102"/>
    </source>
</evidence>
<proteinExistence type="inferred from homology"/>
<feature type="domain" description="Quinolinate phosphoribosyl transferase N-terminal" evidence="11">
    <location>
        <begin position="27"/>
        <end position="111"/>
    </location>
</feature>
<dbReference type="GO" id="GO:0009435">
    <property type="term" value="P:NAD+ biosynthetic process"/>
    <property type="evidence" value="ECO:0007669"/>
    <property type="project" value="UniProtKB-UniPathway"/>
</dbReference>
<dbReference type="FunFam" id="3.20.20.70:FF:000030">
    <property type="entry name" value="Nicotinate-nucleotide pyrophosphorylase, carboxylating"/>
    <property type="match status" value="1"/>
</dbReference>
<dbReference type="Gene3D" id="3.90.1170.20">
    <property type="entry name" value="Quinolinate phosphoribosyl transferase, N-terminal domain"/>
    <property type="match status" value="1"/>
</dbReference>
<accession>A0A2W5DQF0</accession>
<reference evidence="12 13" key="1">
    <citation type="submission" date="2017-08" db="EMBL/GenBank/DDBJ databases">
        <title>Infants hospitalized years apart are colonized by the same room-sourced microbial strains.</title>
        <authorList>
            <person name="Brooks B."/>
            <person name="Olm M.R."/>
            <person name="Firek B.A."/>
            <person name="Baker R."/>
            <person name="Thomas B.C."/>
            <person name="Morowitz M.J."/>
            <person name="Banfield J.F."/>
        </authorList>
    </citation>
    <scope>NUCLEOTIDE SEQUENCE [LARGE SCALE GENOMIC DNA]</scope>
    <source>
        <strain evidence="12">S2_012_000_R2_81</strain>
    </source>
</reference>
<evidence type="ECO:0000259" key="11">
    <source>
        <dbReference type="Pfam" id="PF02749"/>
    </source>
</evidence>
<dbReference type="InterPro" id="IPR004393">
    <property type="entry name" value="NadC"/>
</dbReference>
<dbReference type="PANTHER" id="PTHR32179">
    <property type="entry name" value="NICOTINATE-NUCLEOTIDE PYROPHOSPHORYLASE [CARBOXYLATING]"/>
    <property type="match status" value="1"/>
</dbReference>
<dbReference type="InterPro" id="IPR002638">
    <property type="entry name" value="Quinolinate_PRibosylTrfase_C"/>
</dbReference>
<evidence type="ECO:0000256" key="7">
    <source>
        <dbReference type="ARBA" id="ARBA00022679"/>
    </source>
</evidence>
<sequence length="290" mass="30784">MFEQETLALARARNVRDALAEDIGRCDWTAQLVPAGRRVRAQVIVREAAVLCGRDWFDAVFAALDATAQVRWDQAEGARMAADSRVCEIEADGRALLSAERPALNFLQLLSGTATATRAHVDAVAGASPNPRGCAILDTRKTLPGLRLAQKYAVTVGGGQNQRLALYDGILIKENHIAAAGGVGQALRAAQALNAGVDIQIEVENLDELREALAAGATSVLLDNFSEVQMREAVALNAAQPAPALLEVSGGVALEQLRWIAATGVDRISIGRLTKDVRAVDYSMRVSGPV</sequence>
<keyword evidence="6 9" id="KW-0328">Glycosyltransferase</keyword>
<keyword evidence="5" id="KW-0662">Pyridine nucleotide biosynthesis</keyword>
<evidence type="ECO:0000256" key="9">
    <source>
        <dbReference type="PIRNR" id="PIRNR006250"/>
    </source>
</evidence>
<dbReference type="PIRSF" id="PIRSF006250">
    <property type="entry name" value="NadC_ModD"/>
    <property type="match status" value="1"/>
</dbReference>
<evidence type="ECO:0000313" key="13">
    <source>
        <dbReference type="Proteomes" id="UP000249633"/>
    </source>
</evidence>
<dbReference type="GO" id="GO:0005737">
    <property type="term" value="C:cytoplasm"/>
    <property type="evidence" value="ECO:0007669"/>
    <property type="project" value="TreeGrafter"/>
</dbReference>
<organism evidence="12 13">
    <name type="scientific">Roseateles depolymerans</name>
    <dbReference type="NCBI Taxonomy" id="76731"/>
    <lineage>
        <taxon>Bacteria</taxon>
        <taxon>Pseudomonadati</taxon>
        <taxon>Pseudomonadota</taxon>
        <taxon>Betaproteobacteria</taxon>
        <taxon>Burkholderiales</taxon>
        <taxon>Sphaerotilaceae</taxon>
        <taxon>Roseateles</taxon>
    </lineage>
</organism>
<evidence type="ECO:0000259" key="10">
    <source>
        <dbReference type="Pfam" id="PF01729"/>
    </source>
</evidence>
<feature type="domain" description="Quinolinate phosphoribosyl transferase C-terminal" evidence="10">
    <location>
        <begin position="114"/>
        <end position="285"/>
    </location>
</feature>
<evidence type="ECO:0000313" key="12">
    <source>
        <dbReference type="EMBL" id="PZP32928.1"/>
    </source>
</evidence>
<comment type="caution">
    <text evidence="12">The sequence shown here is derived from an EMBL/GenBank/DDBJ whole genome shotgun (WGS) entry which is preliminary data.</text>
</comment>
<gene>
    <name evidence="12" type="ORF">DI603_09645</name>
</gene>
<dbReference type="InterPro" id="IPR022412">
    <property type="entry name" value="Quinolinate_PRibosylTrfase_N"/>
</dbReference>
<dbReference type="InterPro" id="IPR036068">
    <property type="entry name" value="Nicotinate_pribotase-like_C"/>
</dbReference>
<dbReference type="InterPro" id="IPR037128">
    <property type="entry name" value="Quinolinate_PRibosylTase_N_sf"/>
</dbReference>
<evidence type="ECO:0000256" key="3">
    <source>
        <dbReference type="ARBA" id="ARBA00009400"/>
    </source>
</evidence>
<dbReference type="UniPathway" id="UPA00253">
    <property type="reaction ID" value="UER00331"/>
</dbReference>
<comment type="similarity">
    <text evidence="3 9">Belongs to the NadC/ModD family.</text>
</comment>
<dbReference type="Proteomes" id="UP000249633">
    <property type="component" value="Unassembled WGS sequence"/>
</dbReference>
<dbReference type="InterPro" id="IPR013785">
    <property type="entry name" value="Aldolase_TIM"/>
</dbReference>
<dbReference type="SUPFAM" id="SSF51690">
    <property type="entry name" value="Nicotinate/Quinolinate PRTase C-terminal domain-like"/>
    <property type="match status" value="1"/>
</dbReference>
<dbReference type="GO" id="GO:0034213">
    <property type="term" value="P:quinolinate catabolic process"/>
    <property type="evidence" value="ECO:0007669"/>
    <property type="project" value="TreeGrafter"/>
</dbReference>
<dbReference type="CDD" id="cd01572">
    <property type="entry name" value="QPRTase"/>
    <property type="match status" value="1"/>
</dbReference>
<dbReference type="Pfam" id="PF01729">
    <property type="entry name" value="QRPTase_C"/>
    <property type="match status" value="1"/>
</dbReference>
<comment type="pathway">
    <text evidence="2">Cofactor biosynthesis; NAD(+) biosynthesis; nicotinate D-ribonucleotide from quinolinate: step 1/1.</text>
</comment>
<dbReference type="AlphaFoldDB" id="A0A2W5DQF0"/>
<evidence type="ECO:0000256" key="2">
    <source>
        <dbReference type="ARBA" id="ARBA00004893"/>
    </source>
</evidence>
<evidence type="ECO:0000256" key="4">
    <source>
        <dbReference type="ARBA" id="ARBA00011944"/>
    </source>
</evidence>
<protein>
    <recommendedName>
        <fullName evidence="4">nicotinate-nucleotide diphosphorylase (carboxylating)</fullName>
        <ecNumber evidence="4">2.4.2.19</ecNumber>
    </recommendedName>
    <alternativeName>
        <fullName evidence="8">Quinolinate phosphoribosyltransferase [decarboxylating]</fullName>
    </alternativeName>
</protein>
<dbReference type="EC" id="2.4.2.19" evidence="4"/>
<dbReference type="PANTHER" id="PTHR32179:SF3">
    <property type="entry name" value="NICOTINATE-NUCLEOTIDE PYROPHOSPHORYLASE [CARBOXYLATING]"/>
    <property type="match status" value="1"/>
</dbReference>
<evidence type="ECO:0000256" key="1">
    <source>
        <dbReference type="ARBA" id="ARBA00003237"/>
    </source>
</evidence>
<dbReference type="NCBIfam" id="TIGR00078">
    <property type="entry name" value="nadC"/>
    <property type="match status" value="1"/>
</dbReference>
<evidence type="ECO:0000256" key="6">
    <source>
        <dbReference type="ARBA" id="ARBA00022676"/>
    </source>
</evidence>
<name>A0A2W5DQF0_9BURK</name>
<dbReference type="SUPFAM" id="SSF54675">
    <property type="entry name" value="Nicotinate/Quinolinate PRTase N-terminal domain-like"/>
    <property type="match status" value="1"/>
</dbReference>
<dbReference type="Pfam" id="PF02749">
    <property type="entry name" value="QRPTase_N"/>
    <property type="match status" value="1"/>
</dbReference>